<evidence type="ECO:0000313" key="3">
    <source>
        <dbReference type="EMBL" id="KAJ9610601.1"/>
    </source>
</evidence>
<evidence type="ECO:0000256" key="2">
    <source>
        <dbReference type="ARBA" id="ARBA00048655"/>
    </source>
</evidence>
<dbReference type="InterPro" id="IPR016477">
    <property type="entry name" value="Fructo-/Ketosamine-3-kinase"/>
</dbReference>
<dbReference type="Gene3D" id="3.90.1200.10">
    <property type="match status" value="1"/>
</dbReference>
<gene>
    <name evidence="3" type="ORF">H2200_005378</name>
</gene>
<dbReference type="PANTHER" id="PTHR12149:SF8">
    <property type="entry name" value="PROTEIN-RIBULOSAMINE 3-KINASE"/>
    <property type="match status" value="1"/>
</dbReference>
<dbReference type="GO" id="GO:0102193">
    <property type="term" value="F:protein-ribulosamine 3-kinase activity"/>
    <property type="evidence" value="ECO:0007669"/>
    <property type="project" value="UniProtKB-EC"/>
</dbReference>
<name>A0AA38XCG7_9EURO</name>
<dbReference type="EC" id="2.7.1.172" evidence="1"/>
<keyword evidence="4" id="KW-1185">Reference proteome</keyword>
<organism evidence="3 4">
    <name type="scientific">Cladophialophora chaetospira</name>
    <dbReference type="NCBI Taxonomy" id="386627"/>
    <lineage>
        <taxon>Eukaryota</taxon>
        <taxon>Fungi</taxon>
        <taxon>Dikarya</taxon>
        <taxon>Ascomycota</taxon>
        <taxon>Pezizomycotina</taxon>
        <taxon>Eurotiomycetes</taxon>
        <taxon>Chaetothyriomycetidae</taxon>
        <taxon>Chaetothyriales</taxon>
        <taxon>Herpotrichiellaceae</taxon>
        <taxon>Cladophialophora</taxon>
    </lineage>
</organism>
<evidence type="ECO:0000313" key="4">
    <source>
        <dbReference type="Proteomes" id="UP001172673"/>
    </source>
</evidence>
<protein>
    <recommendedName>
        <fullName evidence="1">protein-ribulosamine 3-kinase</fullName>
        <ecNumber evidence="1">2.7.1.172</ecNumber>
    </recommendedName>
</protein>
<dbReference type="Proteomes" id="UP001172673">
    <property type="component" value="Unassembled WGS sequence"/>
</dbReference>
<dbReference type="AlphaFoldDB" id="A0AA38XCG7"/>
<dbReference type="PANTHER" id="PTHR12149">
    <property type="entry name" value="FRUCTOSAMINE 3 KINASE-RELATED PROTEIN"/>
    <property type="match status" value="1"/>
</dbReference>
<comment type="caution">
    <text evidence="3">The sequence shown here is derived from an EMBL/GenBank/DDBJ whole genome shotgun (WGS) entry which is preliminary data.</text>
</comment>
<dbReference type="SUPFAM" id="SSF56112">
    <property type="entry name" value="Protein kinase-like (PK-like)"/>
    <property type="match status" value="1"/>
</dbReference>
<reference evidence="3" key="1">
    <citation type="submission" date="2022-10" db="EMBL/GenBank/DDBJ databases">
        <title>Culturing micro-colonial fungi from biological soil crusts in the Mojave desert and describing Neophaeococcomyces mojavensis, and introducing the new genera and species Taxawa tesnikishii.</title>
        <authorList>
            <person name="Kurbessoian T."/>
            <person name="Stajich J.E."/>
        </authorList>
    </citation>
    <scope>NUCLEOTIDE SEQUENCE</scope>
    <source>
        <strain evidence="3">TK_41</strain>
    </source>
</reference>
<dbReference type="Pfam" id="PF03881">
    <property type="entry name" value="Fructosamin_kin"/>
    <property type="match status" value="1"/>
</dbReference>
<dbReference type="InterPro" id="IPR011009">
    <property type="entry name" value="Kinase-like_dom_sf"/>
</dbReference>
<proteinExistence type="predicted"/>
<dbReference type="EMBL" id="JAPDRK010000007">
    <property type="protein sequence ID" value="KAJ9610601.1"/>
    <property type="molecule type" value="Genomic_DNA"/>
</dbReference>
<comment type="catalytic activity">
    <reaction evidence="2">
        <text>N(6)-D-ribulosyl-L-lysyl-[protein] + ATP = N(6)-(3-O-phospho-D-ribulosyl)-L-lysyl-[protein] + ADP + H(+)</text>
        <dbReference type="Rhea" id="RHEA:48432"/>
        <dbReference type="Rhea" id="RHEA-COMP:12103"/>
        <dbReference type="Rhea" id="RHEA-COMP:12104"/>
        <dbReference type="ChEBI" id="CHEBI:15378"/>
        <dbReference type="ChEBI" id="CHEBI:30616"/>
        <dbReference type="ChEBI" id="CHEBI:90418"/>
        <dbReference type="ChEBI" id="CHEBI:90420"/>
        <dbReference type="ChEBI" id="CHEBI:456216"/>
        <dbReference type="EC" id="2.7.1.172"/>
    </reaction>
    <physiologicalReaction direction="left-to-right" evidence="2">
        <dbReference type="Rhea" id="RHEA:48433"/>
    </physiologicalReaction>
</comment>
<evidence type="ECO:0000256" key="1">
    <source>
        <dbReference type="ARBA" id="ARBA00011961"/>
    </source>
</evidence>
<sequence length="364" mass="41722">MTDNYDPETGAFPDRPELEGEIDENVLACLPEDVRVTGAQGSGASYWTRTARIDTEFSDGSEKSFFLKVAEGDIGRGMMHGEYESMKAIVEFSPDFVPHPIAWGTFSSDPNMHFLLEEFREMDREVPDMEPTCSVLAEMHLKSHSVGVKEFGFPITTYNGRLIQDNKWTKTWEEFFVQQLNVMLEQEEESQGPQTEEMKGLLSQIFDKVIPRLLRPMETNGHKITPSLIHGDFWHGNVSTDVDTGEPVTYDASAFWGHNEYDIRTMTKRARYKFGPTWQREYLRHYPAAYPQEDFEARSELYILRSKVHDSALFVNNAKFRETLIQHATSLVETYGEGYEGWLEASKENITNEAAHSNVSIDEI</sequence>
<accession>A0AA38XCG7</accession>